<evidence type="ECO:0000313" key="7">
    <source>
        <dbReference type="Proteomes" id="UP000049828"/>
    </source>
</evidence>
<dbReference type="RefSeq" id="WP_021922396.1">
    <property type="nucleotide sequence ID" value="NZ_CATWND010000028.1"/>
</dbReference>
<proteinExistence type="predicted"/>
<dbReference type="Pfam" id="PF00392">
    <property type="entry name" value="GntR"/>
    <property type="match status" value="1"/>
</dbReference>
<dbReference type="STRING" id="360807.ERS852392_02784"/>
<dbReference type="Gene3D" id="1.10.10.10">
    <property type="entry name" value="Winged helix-like DNA-binding domain superfamily/Winged helix DNA-binding domain"/>
    <property type="match status" value="1"/>
</dbReference>
<evidence type="ECO:0000313" key="6">
    <source>
        <dbReference type="EMBL" id="RHD03925.1"/>
    </source>
</evidence>
<accession>A0A0M6WMB1</accession>
<evidence type="ECO:0000313" key="8">
    <source>
        <dbReference type="Proteomes" id="UP000266391"/>
    </source>
</evidence>
<dbReference type="InterPro" id="IPR036388">
    <property type="entry name" value="WH-like_DNA-bd_sf"/>
</dbReference>
<organism evidence="5 7">
    <name type="scientific">Roseburia inulinivorans</name>
    <dbReference type="NCBI Taxonomy" id="360807"/>
    <lineage>
        <taxon>Bacteria</taxon>
        <taxon>Bacillati</taxon>
        <taxon>Bacillota</taxon>
        <taxon>Clostridia</taxon>
        <taxon>Lachnospirales</taxon>
        <taxon>Lachnospiraceae</taxon>
        <taxon>Roseburia</taxon>
    </lineage>
</organism>
<reference evidence="6 8" key="3">
    <citation type="submission" date="2018-08" db="EMBL/GenBank/DDBJ databases">
        <title>A genome reference for cultivated species of the human gut microbiota.</title>
        <authorList>
            <person name="Zou Y."/>
            <person name="Xue W."/>
            <person name="Luo G."/>
        </authorList>
    </citation>
    <scope>NUCLEOTIDE SEQUENCE [LARGE SCALE GENOMIC DNA]</scope>
    <source>
        <strain evidence="6 8">AM32-8LB</strain>
    </source>
</reference>
<dbReference type="CDD" id="cd07377">
    <property type="entry name" value="WHTH_GntR"/>
    <property type="match status" value="1"/>
</dbReference>
<dbReference type="PANTHER" id="PTHR43537:SF51">
    <property type="entry name" value="HTH-TYPE TRANSCRIPTIONAL REGULATOR LGOR-RELATED"/>
    <property type="match status" value="1"/>
</dbReference>
<name>A0A0M6WMB1_9FIRM</name>
<evidence type="ECO:0000313" key="5">
    <source>
        <dbReference type="EMBL" id="CRL37893.1"/>
    </source>
</evidence>
<protein>
    <submittedName>
        <fullName evidence="6">GntR family transcriptional regulator</fullName>
    </submittedName>
</protein>
<dbReference type="PRINTS" id="PR00035">
    <property type="entry name" value="HTHGNTR"/>
</dbReference>
<dbReference type="SUPFAM" id="SSF46785">
    <property type="entry name" value="Winged helix' DNA-binding domain"/>
    <property type="match status" value="1"/>
</dbReference>
<dbReference type="PROSITE" id="PS50949">
    <property type="entry name" value="HTH_GNTR"/>
    <property type="match status" value="1"/>
</dbReference>
<dbReference type="Proteomes" id="UP000266391">
    <property type="component" value="Unassembled WGS sequence"/>
</dbReference>
<dbReference type="InterPro" id="IPR036390">
    <property type="entry name" value="WH_DNA-bd_sf"/>
</dbReference>
<gene>
    <name evidence="6" type="ORF">DW813_07745</name>
    <name evidence="5" type="ORF">RIL183_21211</name>
</gene>
<dbReference type="AlphaFoldDB" id="A0A0M6WMB1"/>
<dbReference type="GO" id="GO:0003700">
    <property type="term" value="F:DNA-binding transcription factor activity"/>
    <property type="evidence" value="ECO:0007669"/>
    <property type="project" value="InterPro"/>
</dbReference>
<reference evidence="7" key="1">
    <citation type="submission" date="2015-05" db="EMBL/GenBank/DDBJ databases">
        <authorList>
            <consortium name="Pathogen Informatics"/>
        </authorList>
    </citation>
    <scope>NUCLEOTIDE SEQUENCE [LARGE SCALE GENOMIC DNA]</scope>
    <source>
        <strain evidence="7">L1-83</strain>
    </source>
</reference>
<dbReference type="PANTHER" id="PTHR43537">
    <property type="entry name" value="TRANSCRIPTIONAL REGULATOR, GNTR FAMILY"/>
    <property type="match status" value="1"/>
</dbReference>
<keyword evidence="7" id="KW-1185">Reference proteome</keyword>
<sequence length="200" mass="23432">MKNKRTCDYIAEAIQNEILSGRMEAGQPLRQEELSEKLGYSRMPVREALQILEEQGLVRRLATRHVVVADFSRRNIEEIFDMVGNVEKKALKDLAEMSFEWVYSAEGEDAEEKFHEFVYGTITNGLFRRLLETSADCYIRFASEETEMGKDPEQKQLRRNKLETVHSAYCRKDTVVMEVALEEYYRLLTENVKKERGFEK</sequence>
<keyword evidence="1" id="KW-0805">Transcription regulation</keyword>
<dbReference type="EMBL" id="CVRS01000069">
    <property type="protein sequence ID" value="CRL37893.1"/>
    <property type="molecule type" value="Genomic_DNA"/>
</dbReference>
<dbReference type="OrthoDB" id="154206at2"/>
<dbReference type="InterPro" id="IPR000524">
    <property type="entry name" value="Tscrpt_reg_HTH_GntR"/>
</dbReference>
<evidence type="ECO:0000256" key="2">
    <source>
        <dbReference type="ARBA" id="ARBA00023125"/>
    </source>
</evidence>
<evidence type="ECO:0000259" key="4">
    <source>
        <dbReference type="PROSITE" id="PS50949"/>
    </source>
</evidence>
<dbReference type="SMART" id="SM00345">
    <property type="entry name" value="HTH_GNTR"/>
    <property type="match status" value="1"/>
</dbReference>
<keyword evidence="2" id="KW-0238">DNA-binding</keyword>
<evidence type="ECO:0000256" key="3">
    <source>
        <dbReference type="ARBA" id="ARBA00023163"/>
    </source>
</evidence>
<feature type="domain" description="HTH gntR-type" evidence="4">
    <location>
        <begin position="4"/>
        <end position="71"/>
    </location>
</feature>
<dbReference type="Proteomes" id="UP000049828">
    <property type="component" value="Unassembled WGS sequence"/>
</dbReference>
<dbReference type="EMBL" id="QSIQ01000009">
    <property type="protein sequence ID" value="RHD03925.1"/>
    <property type="molecule type" value="Genomic_DNA"/>
</dbReference>
<dbReference type="GO" id="GO:0003677">
    <property type="term" value="F:DNA binding"/>
    <property type="evidence" value="ECO:0007669"/>
    <property type="project" value="UniProtKB-KW"/>
</dbReference>
<reference evidence="5" key="2">
    <citation type="submission" date="2015-05" db="EMBL/GenBank/DDBJ databases">
        <authorList>
            <person name="Wang D.B."/>
            <person name="Wang M."/>
        </authorList>
    </citation>
    <scope>NUCLEOTIDE SEQUENCE [LARGE SCALE GENOMIC DNA]</scope>
    <source>
        <strain evidence="5">L1-83</strain>
    </source>
</reference>
<evidence type="ECO:0000256" key="1">
    <source>
        <dbReference type="ARBA" id="ARBA00023015"/>
    </source>
</evidence>
<keyword evidence="3" id="KW-0804">Transcription</keyword>